<feature type="signal peptide" evidence="1">
    <location>
        <begin position="1"/>
        <end position="18"/>
    </location>
</feature>
<feature type="chain" id="PRO_5039910567" evidence="1">
    <location>
        <begin position="19"/>
        <end position="126"/>
    </location>
</feature>
<evidence type="ECO:0000256" key="1">
    <source>
        <dbReference type="SAM" id="SignalP"/>
    </source>
</evidence>
<protein>
    <submittedName>
        <fullName evidence="2">Uncharacterized protein</fullName>
    </submittedName>
</protein>
<dbReference type="Gramene" id="mRNA:HanXRQr2_Chr05g0219401">
    <property type="protein sequence ID" value="CDS:HanXRQr2_Chr05g0219401.1"/>
    <property type="gene ID" value="HanXRQr2_Chr05g0219401"/>
</dbReference>
<proteinExistence type="predicted"/>
<accession>A0A9K3NNH7</accession>
<dbReference type="EMBL" id="MNCJ02000320">
    <property type="protein sequence ID" value="KAF5806270.1"/>
    <property type="molecule type" value="Genomic_DNA"/>
</dbReference>
<keyword evidence="1" id="KW-0732">Signal</keyword>
<dbReference type="AlphaFoldDB" id="A0A9K3NNH7"/>
<comment type="caution">
    <text evidence="2">The sequence shown here is derived from an EMBL/GenBank/DDBJ whole genome shotgun (WGS) entry which is preliminary data.</text>
</comment>
<organism evidence="2 3">
    <name type="scientific">Helianthus annuus</name>
    <name type="common">Common sunflower</name>
    <dbReference type="NCBI Taxonomy" id="4232"/>
    <lineage>
        <taxon>Eukaryota</taxon>
        <taxon>Viridiplantae</taxon>
        <taxon>Streptophyta</taxon>
        <taxon>Embryophyta</taxon>
        <taxon>Tracheophyta</taxon>
        <taxon>Spermatophyta</taxon>
        <taxon>Magnoliopsida</taxon>
        <taxon>eudicotyledons</taxon>
        <taxon>Gunneridae</taxon>
        <taxon>Pentapetalae</taxon>
        <taxon>asterids</taxon>
        <taxon>campanulids</taxon>
        <taxon>Asterales</taxon>
        <taxon>Asteraceae</taxon>
        <taxon>Asteroideae</taxon>
        <taxon>Heliantheae alliance</taxon>
        <taxon>Heliantheae</taxon>
        <taxon>Helianthus</taxon>
    </lineage>
</organism>
<reference evidence="2" key="2">
    <citation type="submission" date="2020-06" db="EMBL/GenBank/DDBJ databases">
        <title>Helianthus annuus Genome sequencing and assembly Release 2.</title>
        <authorList>
            <person name="Gouzy J."/>
            <person name="Langlade N."/>
            <person name="Munos S."/>
        </authorList>
    </citation>
    <scope>NUCLEOTIDE SEQUENCE</scope>
    <source>
        <tissue evidence="2">Leaves</tissue>
    </source>
</reference>
<keyword evidence="3" id="KW-1185">Reference proteome</keyword>
<dbReference type="Proteomes" id="UP000215914">
    <property type="component" value="Unassembled WGS sequence"/>
</dbReference>
<evidence type="ECO:0000313" key="3">
    <source>
        <dbReference type="Proteomes" id="UP000215914"/>
    </source>
</evidence>
<sequence length="126" mass="13530">MSLLLLMVYSKLVSRASTLCIRSSPILCPTPNFISSSLNLSMSLPSLISTIAHDVARKCLLKMSGTSLSSCISKITKSTGKTKSPTFTSRFVRIGAPIPNLVNMEANIRLILAPKSASAFFTANSY</sequence>
<evidence type="ECO:0000313" key="2">
    <source>
        <dbReference type="EMBL" id="KAF5806270.1"/>
    </source>
</evidence>
<name>A0A9K3NNH7_HELAN</name>
<reference evidence="2" key="1">
    <citation type="journal article" date="2017" name="Nature">
        <title>The sunflower genome provides insights into oil metabolism, flowering and Asterid evolution.</title>
        <authorList>
            <person name="Badouin H."/>
            <person name="Gouzy J."/>
            <person name="Grassa C.J."/>
            <person name="Murat F."/>
            <person name="Staton S.E."/>
            <person name="Cottret L."/>
            <person name="Lelandais-Briere C."/>
            <person name="Owens G.L."/>
            <person name="Carrere S."/>
            <person name="Mayjonade B."/>
            <person name="Legrand L."/>
            <person name="Gill N."/>
            <person name="Kane N.C."/>
            <person name="Bowers J.E."/>
            <person name="Hubner S."/>
            <person name="Bellec A."/>
            <person name="Berard A."/>
            <person name="Berges H."/>
            <person name="Blanchet N."/>
            <person name="Boniface M.C."/>
            <person name="Brunel D."/>
            <person name="Catrice O."/>
            <person name="Chaidir N."/>
            <person name="Claudel C."/>
            <person name="Donnadieu C."/>
            <person name="Faraut T."/>
            <person name="Fievet G."/>
            <person name="Helmstetter N."/>
            <person name="King M."/>
            <person name="Knapp S.J."/>
            <person name="Lai Z."/>
            <person name="Le Paslier M.C."/>
            <person name="Lippi Y."/>
            <person name="Lorenzon L."/>
            <person name="Mandel J.R."/>
            <person name="Marage G."/>
            <person name="Marchand G."/>
            <person name="Marquand E."/>
            <person name="Bret-Mestries E."/>
            <person name="Morien E."/>
            <person name="Nambeesan S."/>
            <person name="Nguyen T."/>
            <person name="Pegot-Espagnet P."/>
            <person name="Pouilly N."/>
            <person name="Raftis F."/>
            <person name="Sallet E."/>
            <person name="Schiex T."/>
            <person name="Thomas J."/>
            <person name="Vandecasteele C."/>
            <person name="Vares D."/>
            <person name="Vear F."/>
            <person name="Vautrin S."/>
            <person name="Crespi M."/>
            <person name="Mangin B."/>
            <person name="Burke J.M."/>
            <person name="Salse J."/>
            <person name="Munos S."/>
            <person name="Vincourt P."/>
            <person name="Rieseberg L.H."/>
            <person name="Langlade N.B."/>
        </authorList>
    </citation>
    <scope>NUCLEOTIDE SEQUENCE</scope>
    <source>
        <tissue evidence="2">Leaves</tissue>
    </source>
</reference>
<gene>
    <name evidence="2" type="ORF">HanXRQr2_Chr05g0219401</name>
</gene>